<protein>
    <recommendedName>
        <fullName evidence="2">DinB-like domain-containing protein</fullName>
    </recommendedName>
</protein>
<keyword evidence="1" id="KW-1133">Transmembrane helix</keyword>
<comment type="caution">
    <text evidence="3">The sequence shown here is derived from an EMBL/GenBank/DDBJ whole genome shotgun (WGS) entry which is preliminary data.</text>
</comment>
<evidence type="ECO:0000313" key="3">
    <source>
        <dbReference type="EMBL" id="PJA13912.1"/>
    </source>
</evidence>
<dbReference type="AlphaFoldDB" id="A0A2M7W1W3"/>
<keyword evidence="1" id="KW-0472">Membrane</keyword>
<sequence>MDYHWGIISNVFNSKFYLEISDYSVVNINSRSRALPTPIMPIVLNLCIILIIYLKNIIIKIIYNRTMSSKNEILLIQSQFDVVWKLAQLILPKLITEDHFWEPVLGSWSMRKNQKGWWKVDLEIPEPEPTPTTTIAWLTWHIQWWWSSFFAVYDKKKPFEISEIAWPGNASEVNKMLNELHDRHAALLASMNEAALSEMFEYPWQKPRQFRFALGWVNIELMKNVAEIGQVYHYKQFKRENS</sequence>
<evidence type="ECO:0000259" key="2">
    <source>
        <dbReference type="Pfam" id="PF12867"/>
    </source>
</evidence>
<dbReference type="Gene3D" id="1.20.120.450">
    <property type="entry name" value="dinb family like domain"/>
    <property type="match status" value="1"/>
</dbReference>
<organism evidence="3 4">
    <name type="scientific">Candidatus Dojkabacteria bacterium CG_4_10_14_0_2_um_filter_Dojkabacteria_WS6_41_15</name>
    <dbReference type="NCBI Taxonomy" id="2014249"/>
    <lineage>
        <taxon>Bacteria</taxon>
        <taxon>Candidatus Dojkabacteria</taxon>
    </lineage>
</organism>
<dbReference type="EMBL" id="PFQB01000070">
    <property type="protein sequence ID" value="PJA13912.1"/>
    <property type="molecule type" value="Genomic_DNA"/>
</dbReference>
<dbReference type="InterPro" id="IPR034660">
    <property type="entry name" value="DinB/YfiT-like"/>
</dbReference>
<feature type="domain" description="DinB-like" evidence="2">
    <location>
        <begin position="79"/>
        <end position="228"/>
    </location>
</feature>
<dbReference type="SUPFAM" id="SSF109854">
    <property type="entry name" value="DinB/YfiT-like putative metalloenzymes"/>
    <property type="match status" value="1"/>
</dbReference>
<dbReference type="InterPro" id="IPR024775">
    <property type="entry name" value="DinB-like"/>
</dbReference>
<gene>
    <name evidence="3" type="ORF">COX64_02630</name>
</gene>
<accession>A0A2M7W1W3</accession>
<dbReference type="Proteomes" id="UP000228952">
    <property type="component" value="Unassembled WGS sequence"/>
</dbReference>
<dbReference type="Pfam" id="PF12867">
    <property type="entry name" value="DinB_2"/>
    <property type="match status" value="1"/>
</dbReference>
<reference evidence="4" key="1">
    <citation type="submission" date="2017-09" db="EMBL/GenBank/DDBJ databases">
        <title>Depth-based differentiation of microbial function through sediment-hosted aquifers and enrichment of novel symbionts in the deep terrestrial subsurface.</title>
        <authorList>
            <person name="Probst A.J."/>
            <person name="Ladd B."/>
            <person name="Jarett J.K."/>
            <person name="Geller-Mcgrath D.E."/>
            <person name="Sieber C.M.K."/>
            <person name="Emerson J.B."/>
            <person name="Anantharaman K."/>
            <person name="Thomas B.C."/>
            <person name="Malmstrom R."/>
            <person name="Stieglmeier M."/>
            <person name="Klingl A."/>
            <person name="Woyke T."/>
            <person name="Ryan C.M."/>
            <person name="Banfield J.F."/>
        </authorList>
    </citation>
    <scope>NUCLEOTIDE SEQUENCE [LARGE SCALE GENOMIC DNA]</scope>
</reference>
<name>A0A2M7W1W3_9BACT</name>
<evidence type="ECO:0000313" key="4">
    <source>
        <dbReference type="Proteomes" id="UP000228952"/>
    </source>
</evidence>
<proteinExistence type="predicted"/>
<keyword evidence="1" id="KW-0812">Transmembrane</keyword>
<feature type="transmembrane region" description="Helical" evidence="1">
    <location>
        <begin position="39"/>
        <end position="63"/>
    </location>
</feature>
<evidence type="ECO:0000256" key="1">
    <source>
        <dbReference type="SAM" id="Phobius"/>
    </source>
</evidence>